<dbReference type="STRING" id="1850246.LPB138_02025"/>
<keyword evidence="1" id="KW-0732">Signal</keyword>
<dbReference type="InterPro" id="IPR013783">
    <property type="entry name" value="Ig-like_fold"/>
</dbReference>
<reference evidence="3 4" key="1">
    <citation type="submission" date="2016-10" db="EMBL/GenBank/DDBJ databases">
        <title>Lutibacter sp. LPB0138, isolated from marine gastropod.</title>
        <authorList>
            <person name="Kim E."/>
            <person name="Yi H."/>
        </authorList>
    </citation>
    <scope>NUCLEOTIDE SEQUENCE [LARGE SCALE GENOMIC DNA]</scope>
    <source>
        <strain evidence="3 4">LPB0138</strain>
    </source>
</reference>
<evidence type="ECO:0000259" key="2">
    <source>
        <dbReference type="Pfam" id="PF18962"/>
    </source>
</evidence>
<protein>
    <recommendedName>
        <fullName evidence="2">Secretion system C-terminal sorting domain-containing protein</fullName>
    </recommendedName>
</protein>
<feature type="domain" description="Secretion system C-terminal sorting" evidence="2">
    <location>
        <begin position="1037"/>
        <end position="1107"/>
    </location>
</feature>
<dbReference type="AlphaFoldDB" id="A0A1D8P4P1"/>
<name>A0A1D8P4P1_9FLAO</name>
<proteinExistence type="predicted"/>
<dbReference type="Proteomes" id="UP000176050">
    <property type="component" value="Chromosome"/>
</dbReference>
<dbReference type="Pfam" id="PF18962">
    <property type="entry name" value="Por_Secre_tail"/>
    <property type="match status" value="1"/>
</dbReference>
<dbReference type="PANTHER" id="PTHR24273:SF32">
    <property type="entry name" value="HYALIN"/>
    <property type="match status" value="1"/>
</dbReference>
<dbReference type="InterPro" id="IPR026444">
    <property type="entry name" value="Secre_tail"/>
</dbReference>
<dbReference type="PANTHER" id="PTHR24273">
    <property type="entry name" value="FI04643P-RELATED"/>
    <property type="match status" value="1"/>
</dbReference>
<dbReference type="EMBL" id="CP017478">
    <property type="protein sequence ID" value="AOW19528.1"/>
    <property type="molecule type" value="Genomic_DNA"/>
</dbReference>
<evidence type="ECO:0000256" key="1">
    <source>
        <dbReference type="ARBA" id="ARBA00022729"/>
    </source>
</evidence>
<gene>
    <name evidence="3" type="ORF">LPB138_02025</name>
</gene>
<organism evidence="3 4">
    <name type="scientific">Urechidicola croceus</name>
    <dbReference type="NCBI Taxonomy" id="1850246"/>
    <lineage>
        <taxon>Bacteria</taxon>
        <taxon>Pseudomonadati</taxon>
        <taxon>Bacteroidota</taxon>
        <taxon>Flavobacteriia</taxon>
        <taxon>Flavobacteriales</taxon>
        <taxon>Flavobacteriaceae</taxon>
        <taxon>Urechidicola</taxon>
    </lineage>
</organism>
<accession>A0A1D8P4P1</accession>
<dbReference type="Gene3D" id="2.60.40.10">
    <property type="entry name" value="Immunoglobulins"/>
    <property type="match status" value="4"/>
</dbReference>
<evidence type="ECO:0000313" key="4">
    <source>
        <dbReference type="Proteomes" id="UP000176050"/>
    </source>
</evidence>
<dbReference type="KEGG" id="lul:LPB138_02025"/>
<sequence>MEYFYNNGSPITITANSNAGELTQDMSLPLESDLVGFNSLYVRVKDDANTWSLYDRVQFYVQDLSTGTAATEISAAEYYINTDPGFENGTALTIDTNTGEVNQTFAIPLGATLEGFNSIYIRVKDDNDVWSLYDIAKFYVLTSDPTVVADNITAAEFYINDDPGFGNGTAISLTANSGIVDETISLALPSDIPEGFNRLYIRVLDSEGVWSLYDRKTFFVQPENNLDISPIVKAEYYYDEDPGFGNGAEASLTPTGNPDEYTVDLSTTEVLPCDLHDFYIRLQNENGEWSHYDYGVDVDVYDNANPTIVSEDITVQLDENGLASITVDDVDNGTFDDCELVSVEIDITDFDCDDLGANTVTLTATDFEDKVSTGTATVTIEDSIAPTVIAQNITVQLDADGNVTVNPQDLDNGSTDNCTIASYSLDKSTFDCTNLGSNSVILSVTDQSDNTETATAIITVEDSVNPIASASDFTIELDADGLGTLSAEDIDTSTDNCSIVLKSVDITSFDCTNLGENTVTLTVEDQSGNSSNTTSTITVVDNINPIVSTQNITVQLDADGNASITPTEIENGSTDNCTISDYSLDITTFDCSNLGENTVTLSVTDQSDNTASETAIVTIEDSVNPTAITQNITVQLDDSGNVSFSADDIDNNSTDNCSIESKSLDITEFTCEDVGENTVTLTVTDQSGNSDSTTAIVTVEDNTNPVAIAVESITIQLDETGEATIDYIDIDNGSTDNCDIALLEVEPSTFSCYEVGENLVTFHVYDDTGNMDTASVTVIVEDPFNPTAVTKDIIVELDSDGNATITADDIDDNSTDDCEITSKSIDISEFTCDNIGENTVTLTVTDISGNTDDATATVTVVDLVDPIAIAVNEITVELDENGVGMLDVLDLDNGSSDNCGIDYTEVDIEEFYCSELGENSVTYHVYDLNGNLGTTGVTVNVVDNINPIADAMDIEYDLAGEDSITVPVEDVQITASDNCEVATVELSEDTFTEIGIYTVDFIVTDSSGNIGSVEITITIIDSSLGIDDYELSSKISIYPNPTRGLLNIKIANLSSDYTIEIFNIQGKVVLSKSMKQSEETVNIENLPTGVYLLKTQINDKVYTQKIIKH</sequence>
<evidence type="ECO:0000313" key="3">
    <source>
        <dbReference type="EMBL" id="AOW19528.1"/>
    </source>
</evidence>
<dbReference type="NCBIfam" id="TIGR04183">
    <property type="entry name" value="Por_Secre_tail"/>
    <property type="match status" value="1"/>
</dbReference>
<keyword evidence="4" id="KW-1185">Reference proteome</keyword>